<dbReference type="Gene3D" id="2.60.120.200">
    <property type="match status" value="1"/>
</dbReference>
<dbReference type="GO" id="GO:0004553">
    <property type="term" value="F:hydrolase activity, hydrolyzing O-glycosyl compounds"/>
    <property type="evidence" value="ECO:0007669"/>
    <property type="project" value="UniProtKB-ARBA"/>
</dbReference>
<dbReference type="OrthoDB" id="599464at2"/>
<keyword evidence="1 3" id="KW-0732">Signal</keyword>
<name>A0A2U2XFD6_9FLAO</name>
<dbReference type="SMART" id="SM00089">
    <property type="entry name" value="PKD"/>
    <property type="match status" value="2"/>
</dbReference>
<dbReference type="SUPFAM" id="SSF49899">
    <property type="entry name" value="Concanavalin A-like lectins/glucanases"/>
    <property type="match status" value="1"/>
</dbReference>
<dbReference type="PROSITE" id="PS50093">
    <property type="entry name" value="PKD"/>
    <property type="match status" value="1"/>
</dbReference>
<dbReference type="SMART" id="SM00560">
    <property type="entry name" value="LamGL"/>
    <property type="match status" value="1"/>
</dbReference>
<reference evidence="5 6" key="2">
    <citation type="submission" date="2018-05" db="EMBL/GenBank/DDBJ databases">
        <authorList>
            <person name="Lanie J.A."/>
            <person name="Ng W.-L."/>
            <person name="Kazmierczak K.M."/>
            <person name="Andrzejewski T.M."/>
            <person name="Davidsen T.M."/>
            <person name="Wayne K.J."/>
            <person name="Tettelin H."/>
            <person name="Glass J.I."/>
            <person name="Rusch D."/>
            <person name="Podicherti R."/>
            <person name="Tsui H.-C.T."/>
            <person name="Winkler M.E."/>
        </authorList>
    </citation>
    <scope>NUCLEOTIDE SEQUENCE [LARGE SCALE GENOMIC DNA]</scope>
    <source>
        <strain evidence="5 6">C305</strain>
    </source>
</reference>
<evidence type="ECO:0000256" key="2">
    <source>
        <dbReference type="ARBA" id="ARBA00023157"/>
    </source>
</evidence>
<feature type="chain" id="PRO_5015594995" description="PKD domain-containing protein" evidence="3">
    <location>
        <begin position="19"/>
        <end position="1819"/>
    </location>
</feature>
<protein>
    <recommendedName>
        <fullName evidence="4">PKD domain-containing protein</fullName>
    </recommendedName>
</protein>
<dbReference type="InterPro" id="IPR013783">
    <property type="entry name" value="Ig-like_fold"/>
</dbReference>
<dbReference type="Proteomes" id="UP000245370">
    <property type="component" value="Unassembled WGS sequence"/>
</dbReference>
<gene>
    <name evidence="5" type="ORF">DIT68_04310</name>
</gene>
<comment type="caution">
    <text evidence="5">The sequence shown here is derived from an EMBL/GenBank/DDBJ whole genome shotgun (WGS) entry which is preliminary data.</text>
</comment>
<feature type="signal peptide" evidence="3">
    <location>
        <begin position="1"/>
        <end position="18"/>
    </location>
</feature>
<dbReference type="SUPFAM" id="SSF49299">
    <property type="entry name" value="PKD domain"/>
    <property type="match status" value="2"/>
</dbReference>
<evidence type="ECO:0000313" key="5">
    <source>
        <dbReference type="EMBL" id="PWH86467.1"/>
    </source>
</evidence>
<dbReference type="InterPro" id="IPR035986">
    <property type="entry name" value="PKD_dom_sf"/>
</dbReference>
<organism evidence="5 6">
    <name type="scientific">Brumimicrobium oceani</name>
    <dbReference type="NCBI Taxonomy" id="2100725"/>
    <lineage>
        <taxon>Bacteria</taxon>
        <taxon>Pseudomonadati</taxon>
        <taxon>Bacteroidota</taxon>
        <taxon>Flavobacteriia</taxon>
        <taxon>Flavobacteriales</taxon>
        <taxon>Crocinitomicaceae</taxon>
        <taxon>Brumimicrobium</taxon>
    </lineage>
</organism>
<evidence type="ECO:0000313" key="6">
    <source>
        <dbReference type="Proteomes" id="UP000245370"/>
    </source>
</evidence>
<accession>A0A2U2XFD6</accession>
<dbReference type="InterPro" id="IPR022409">
    <property type="entry name" value="PKD/Chitinase_dom"/>
</dbReference>
<dbReference type="InterPro" id="IPR006558">
    <property type="entry name" value="LamG-like"/>
</dbReference>
<dbReference type="EMBL" id="QFRJ01000002">
    <property type="protein sequence ID" value="PWH86467.1"/>
    <property type="molecule type" value="Genomic_DNA"/>
</dbReference>
<dbReference type="SUPFAM" id="SSF117074">
    <property type="entry name" value="Hypothetical protein PA1324"/>
    <property type="match status" value="1"/>
</dbReference>
<keyword evidence="6" id="KW-1185">Reference proteome</keyword>
<dbReference type="NCBIfam" id="TIGR04131">
    <property type="entry name" value="Bac_Flav_CTERM"/>
    <property type="match status" value="1"/>
</dbReference>
<proteinExistence type="predicted"/>
<dbReference type="Pfam" id="PF13385">
    <property type="entry name" value="Laminin_G_3"/>
    <property type="match status" value="1"/>
</dbReference>
<keyword evidence="2" id="KW-1015">Disulfide bond</keyword>
<dbReference type="GO" id="GO:0005975">
    <property type="term" value="P:carbohydrate metabolic process"/>
    <property type="evidence" value="ECO:0007669"/>
    <property type="project" value="UniProtKB-ARBA"/>
</dbReference>
<evidence type="ECO:0000256" key="3">
    <source>
        <dbReference type="SAM" id="SignalP"/>
    </source>
</evidence>
<dbReference type="InterPro" id="IPR013320">
    <property type="entry name" value="ConA-like_dom_sf"/>
</dbReference>
<reference evidence="5 6" key="1">
    <citation type="submission" date="2018-05" db="EMBL/GenBank/DDBJ databases">
        <title>Brumimicrobium oceani sp. nov., isolated from coastal sediment.</title>
        <authorList>
            <person name="Kou Y."/>
        </authorList>
    </citation>
    <scope>NUCLEOTIDE SEQUENCE [LARGE SCALE GENOMIC DNA]</scope>
    <source>
        <strain evidence="5 6">C305</strain>
    </source>
</reference>
<dbReference type="Pfam" id="PF13585">
    <property type="entry name" value="CHU_C"/>
    <property type="match status" value="1"/>
</dbReference>
<dbReference type="Gene3D" id="2.60.40.10">
    <property type="entry name" value="Immunoglobulins"/>
    <property type="match status" value="2"/>
</dbReference>
<dbReference type="InterPro" id="IPR000601">
    <property type="entry name" value="PKD_dom"/>
</dbReference>
<evidence type="ECO:0000259" key="4">
    <source>
        <dbReference type="PROSITE" id="PS50093"/>
    </source>
</evidence>
<feature type="domain" description="PKD" evidence="4">
    <location>
        <begin position="1637"/>
        <end position="1686"/>
    </location>
</feature>
<sequence>MKHTITLILVLFSLNISAQSTNYALNFKNGDYVNINSISSSVANLSSFTVEFWVKFEGQNNTDHNVFYSSNKNFNYENGLIFRYAGSFDSTPDVPVLYLKSANGAEIWMEGTTPIGDNDCHHLAFTYDNGVCSLFVDGQINTVANHAFSFESTDFHSLGQEFDQTPNPVSQLYEGDLDEFRIWNYAKTSAEINAQIDIELVGNETGLLVYYDFNQGIPAGNNTAISNLENSANVMQTGVFNNFTLNGASSNFVYTCCPEDIDPTGSADSLFVQCISDLPPVDVNVITNAADNCTANPIVTFVSESSDGNTCPEVISRIYNIADNCGNNIDVTQTIVVLDTIPPAATAPAPITIQCNTVIPVPDLSLITDEADNCTTNPVVTFLSDVSNGGSCPEIITRTYRITDDCGNFTDVNQSITIIDDIDPTGTAPADSTVQCITNIPAPDVNLITDEADNCAVNPIVTYEGDVSNGNTCPEIITRTYRITDDCGNFTDLIQLFTVKDTIPPTGTSPADTTVQCIEDLPAVDIALVTGVADNCTVNPVVTFVSDATIGSGCSRIITRTYRITDDCGNYTDLTQSISIYDNIDPTGTVSDLYVQCISEVPPVGINVVTGVTDNCSTTPTVIHTTTYSGGFTCPAVIRRIYRVTDGCNNSIDLTQRITINDTTKPTASVPDSIFVQCAGDVPNSDINVVTDAVDNCTANPTVTFVSDVSDGNTCPEIITRTYRITDDCGNFFDVDQIIQVLDTIPPTATAPADLTLQCLADIPAPDLSLITNEADNCTTNPVVTHVSDVSNGATCPEIITRTYRITDDCGNFTDITQLFTISDDIDPTASNVSTTVQCLTDVPAVDPAVILDEADNCTANPTVAFVSESTDGNSCNGEIITRIYGVTDVCGNSINVTHTILVDSYTPIFTVTGQGTTSCDGTDGEITLSGLSPNTNYEMSFDGGATNSITTNATGDYVITGLPAGSYTNFTVSDGDCPACTTTENVSININDPTAAVIGAGPDAQYCEGTTVILNAFNPESANISWDNGVSDGVGFIPPVGVSYYTVTSERVNCFSSDQLMITVSPAITDITCPADLTASCDISEQSSYADFEEFINAGGSATIPAGGIIDSASFTMFSEISDGITCPETITRTYQISDTCGVTLSCTQNIVISEIILPTGTAPNDTTVQCIGDLPVVDVLSITDEADNCSNVPTVTHVSDVSDGNTCPEVITRTYNIEDKCGNNIDVVQTITIDDDILPTASNPDTIFAACLADVPLPDPLVVTDEADNCTANPTVTFLSEATDGNTCNGEEITRFYKVEDDCGNSINVQQIIVIDLFDPVFTVSSTDPTTCDGNEGTITLSGLIPSSNYELTYDGGTPFSITTDANGEYTITGLVQGTYTDFTLTEATCLTCSTTENVTMTLTDPVPPIVNAGIDIIVCENESITLTAFNPDGANVSWNNGVVDGLGFVPPVGISIYTVTAEKVNCFTTDLVQVTVNPLPIVNAGNDLTVCDGEEVTLSASGADTYVWDNGVVDNVPFTPNLGLVTYTVIGTSIHGCENSDQVDVDVIISPEVSFLADRTVGCAPQEVNLFSTSPGIGNTCVFTINGNQEINGCNVNHIFTEAGCYDVNLKVELSNGCVDDLIITDYICIDDYPVADFFVNPEELTNIYNVADFTNESTGATAYEWDFGDEEFSNAIHPTHEYSVNSIKKEFIFDVELIATSNLGCQDTFNLDLPFFEELVYFVPNTFTPDGNKYNETFKPVFTSGFDPLDYKLEVYNRWGELIFESNDANYGWDGTYGASQIKFAPEGAYLWKISFKKLRNEESKEIIGSVSLLR</sequence>
<dbReference type="RefSeq" id="WP_109358578.1">
    <property type="nucleotide sequence ID" value="NZ_QFRJ01000002.1"/>
</dbReference>
<evidence type="ECO:0000256" key="1">
    <source>
        <dbReference type="ARBA" id="ARBA00022729"/>
    </source>
</evidence>
<dbReference type="InterPro" id="IPR026341">
    <property type="entry name" value="T9SS_type_B"/>
</dbReference>